<reference evidence="2" key="1">
    <citation type="journal article" date="2014" name="Int. J. Syst. Evol. Microbiol.">
        <title>Complete genome sequence of Corynebacterium casei LMG S-19264T (=DSM 44701T), isolated from a smear-ripened cheese.</title>
        <authorList>
            <consortium name="US DOE Joint Genome Institute (JGI-PGF)"/>
            <person name="Walter F."/>
            <person name="Albersmeier A."/>
            <person name="Kalinowski J."/>
            <person name="Ruckert C."/>
        </authorList>
    </citation>
    <scope>NUCLEOTIDE SEQUENCE</scope>
    <source>
        <strain evidence="2">JCM 17820</strain>
    </source>
</reference>
<feature type="transmembrane region" description="Helical" evidence="1">
    <location>
        <begin position="16"/>
        <end position="35"/>
    </location>
</feature>
<keyword evidence="1" id="KW-0812">Transmembrane</keyword>
<dbReference type="RefSeq" id="WP_188996307.1">
    <property type="nucleotide sequence ID" value="NZ_BMOU01000002.1"/>
</dbReference>
<reference evidence="2" key="2">
    <citation type="submission" date="2020-09" db="EMBL/GenBank/DDBJ databases">
        <authorList>
            <person name="Sun Q."/>
            <person name="Ohkuma M."/>
        </authorList>
    </citation>
    <scope>NUCLEOTIDE SEQUENCE</scope>
    <source>
        <strain evidence="2">JCM 17820</strain>
    </source>
</reference>
<evidence type="ECO:0000313" key="3">
    <source>
        <dbReference type="Proteomes" id="UP000605784"/>
    </source>
</evidence>
<protein>
    <submittedName>
        <fullName evidence="2">Uncharacterized protein</fullName>
    </submittedName>
</protein>
<evidence type="ECO:0000313" key="2">
    <source>
        <dbReference type="EMBL" id="GGN92258.1"/>
    </source>
</evidence>
<accession>A0A830GKU4</accession>
<feature type="transmembrane region" description="Helical" evidence="1">
    <location>
        <begin position="47"/>
        <end position="68"/>
    </location>
</feature>
<keyword evidence="1" id="KW-0472">Membrane</keyword>
<keyword evidence="3" id="KW-1185">Reference proteome</keyword>
<dbReference type="Proteomes" id="UP000605784">
    <property type="component" value="Unassembled WGS sequence"/>
</dbReference>
<sequence length="159" mass="16694">MSGRFLSVDCVRVSDLSPVGWFGIGIGLAGVAYAAREITAAMVFGGSWLESIVVGSLALVIGLGIAYADGGPEVEAACDHCGQYIRSQSSRDGVEEFVEVKASGSPRRAHLGPLSLVLQRQTEEWTYCSGDCAAADADRRALIDDADHSLGMTPEVADD</sequence>
<name>A0A830GKU4_9EURY</name>
<evidence type="ECO:0000256" key="1">
    <source>
        <dbReference type="SAM" id="Phobius"/>
    </source>
</evidence>
<keyword evidence="1" id="KW-1133">Transmembrane helix</keyword>
<gene>
    <name evidence="2" type="ORF">GCM10009030_16300</name>
</gene>
<dbReference type="AlphaFoldDB" id="A0A830GKU4"/>
<comment type="caution">
    <text evidence="2">The sequence shown here is derived from an EMBL/GenBank/DDBJ whole genome shotgun (WGS) entry which is preliminary data.</text>
</comment>
<dbReference type="EMBL" id="BMOU01000002">
    <property type="protein sequence ID" value="GGN92258.1"/>
    <property type="molecule type" value="Genomic_DNA"/>
</dbReference>
<organism evidence="2 3">
    <name type="scientific">Haloarcula pellucida</name>
    <dbReference type="NCBI Taxonomy" id="1427151"/>
    <lineage>
        <taxon>Archaea</taxon>
        <taxon>Methanobacteriati</taxon>
        <taxon>Methanobacteriota</taxon>
        <taxon>Stenosarchaea group</taxon>
        <taxon>Halobacteria</taxon>
        <taxon>Halobacteriales</taxon>
        <taxon>Haloarculaceae</taxon>
        <taxon>Haloarcula</taxon>
    </lineage>
</organism>
<proteinExistence type="predicted"/>